<sequence>MFELAEMAWLAPYVQFMFTWRGRGIFYVFMGCLTLGYRALGWVFGSIIIAVGIVFLVLSFTVKRHESYVSGAGPGHGGSETMYADSSRVNKGMPAPGMYGSAAGMDPYAMQGQQPSAQHAHTQISQTQYTSGQFGNAPTRDYLHSAV</sequence>
<organism evidence="7 8">
    <name type="scientific">Coemansia thaxteri</name>
    <dbReference type="NCBI Taxonomy" id="2663907"/>
    <lineage>
        <taxon>Eukaryota</taxon>
        <taxon>Fungi</taxon>
        <taxon>Fungi incertae sedis</taxon>
        <taxon>Zoopagomycota</taxon>
        <taxon>Kickxellomycotina</taxon>
        <taxon>Kickxellomycetes</taxon>
        <taxon>Kickxellales</taxon>
        <taxon>Kickxellaceae</taxon>
        <taxon>Coemansia</taxon>
    </lineage>
</organism>
<dbReference type="InterPro" id="IPR013714">
    <property type="entry name" value="Golgi_TVP15"/>
</dbReference>
<keyword evidence="8" id="KW-1185">Reference proteome</keyword>
<feature type="region of interest" description="Disordered" evidence="5">
    <location>
        <begin position="116"/>
        <end position="137"/>
    </location>
</feature>
<dbReference type="PANTHER" id="PTHR28128">
    <property type="entry name" value="GOLGI APPARATUS MEMBRANE PROTEIN TVP15"/>
    <property type="match status" value="1"/>
</dbReference>
<evidence type="ECO:0000256" key="5">
    <source>
        <dbReference type="SAM" id="MobiDB-lite"/>
    </source>
</evidence>
<keyword evidence="2 6" id="KW-0812">Transmembrane</keyword>
<evidence type="ECO:0000256" key="1">
    <source>
        <dbReference type="ARBA" id="ARBA00004141"/>
    </source>
</evidence>
<dbReference type="Proteomes" id="UP001150907">
    <property type="component" value="Unassembled WGS sequence"/>
</dbReference>
<comment type="subcellular location">
    <subcellularLocation>
        <location evidence="1">Membrane</location>
        <topology evidence="1">Multi-pass membrane protein</topology>
    </subcellularLocation>
</comment>
<reference evidence="7" key="1">
    <citation type="submission" date="2022-07" db="EMBL/GenBank/DDBJ databases">
        <title>Phylogenomic reconstructions and comparative analyses of Kickxellomycotina fungi.</title>
        <authorList>
            <person name="Reynolds N.K."/>
            <person name="Stajich J.E."/>
            <person name="Barry K."/>
            <person name="Grigoriev I.V."/>
            <person name="Crous P."/>
            <person name="Smith M.E."/>
        </authorList>
    </citation>
    <scope>NUCLEOTIDE SEQUENCE</scope>
    <source>
        <strain evidence="7">IMI 214461</strain>
    </source>
</reference>
<feature type="compositionally biased region" description="Polar residues" evidence="5">
    <location>
        <begin position="116"/>
        <end position="136"/>
    </location>
</feature>
<protein>
    <submittedName>
        <fullName evidence="7">Uncharacterized protein</fullName>
    </submittedName>
</protein>
<dbReference type="AlphaFoldDB" id="A0A9W8BFV9"/>
<name>A0A9W8BFV9_9FUNG</name>
<dbReference type="EMBL" id="JANBQF010000698">
    <property type="protein sequence ID" value="KAJ1999480.1"/>
    <property type="molecule type" value="Genomic_DNA"/>
</dbReference>
<evidence type="ECO:0000256" key="2">
    <source>
        <dbReference type="ARBA" id="ARBA00022692"/>
    </source>
</evidence>
<evidence type="ECO:0000313" key="8">
    <source>
        <dbReference type="Proteomes" id="UP001150907"/>
    </source>
</evidence>
<evidence type="ECO:0000313" key="7">
    <source>
        <dbReference type="EMBL" id="KAJ1999480.1"/>
    </source>
</evidence>
<dbReference type="PANTHER" id="PTHR28128:SF1">
    <property type="entry name" value="GOLGI APPARATUS MEMBRANE PROTEIN TVP15"/>
    <property type="match status" value="1"/>
</dbReference>
<feature type="transmembrane region" description="Helical" evidence="6">
    <location>
        <begin position="25"/>
        <end position="58"/>
    </location>
</feature>
<evidence type="ECO:0000256" key="3">
    <source>
        <dbReference type="ARBA" id="ARBA00022989"/>
    </source>
</evidence>
<accession>A0A9W8BFV9</accession>
<keyword evidence="3 6" id="KW-1133">Transmembrane helix</keyword>
<keyword evidence="4 6" id="KW-0472">Membrane</keyword>
<dbReference type="OrthoDB" id="423534at2759"/>
<evidence type="ECO:0000256" key="6">
    <source>
        <dbReference type="SAM" id="Phobius"/>
    </source>
</evidence>
<gene>
    <name evidence="7" type="ORF">H4R26_005042</name>
</gene>
<dbReference type="Pfam" id="PF08507">
    <property type="entry name" value="COPI_assoc"/>
    <property type="match status" value="1"/>
</dbReference>
<evidence type="ECO:0000256" key="4">
    <source>
        <dbReference type="ARBA" id="ARBA00023136"/>
    </source>
</evidence>
<dbReference type="GO" id="GO:0016020">
    <property type="term" value="C:membrane"/>
    <property type="evidence" value="ECO:0007669"/>
    <property type="project" value="UniProtKB-SubCell"/>
</dbReference>
<comment type="caution">
    <text evidence="7">The sequence shown here is derived from an EMBL/GenBank/DDBJ whole genome shotgun (WGS) entry which is preliminary data.</text>
</comment>
<proteinExistence type="predicted"/>